<dbReference type="HOGENOM" id="CLU_085483_1_1_1"/>
<dbReference type="Gene3D" id="2.40.128.20">
    <property type="match status" value="1"/>
</dbReference>
<evidence type="ECO:0000256" key="1">
    <source>
        <dbReference type="ARBA" id="ARBA00036993"/>
    </source>
</evidence>
<reference evidence="3 4" key="1">
    <citation type="journal article" date="2013" name="Nature">
        <title>Insights into bilaterian evolution from three spiralian genomes.</title>
        <authorList>
            <person name="Simakov O."/>
            <person name="Marletaz F."/>
            <person name="Cho S.J."/>
            <person name="Edsinger-Gonzales E."/>
            <person name="Havlak P."/>
            <person name="Hellsten U."/>
            <person name="Kuo D.H."/>
            <person name="Larsson T."/>
            <person name="Lv J."/>
            <person name="Arendt D."/>
            <person name="Savage R."/>
            <person name="Osoegawa K."/>
            <person name="de Jong P."/>
            <person name="Grimwood J."/>
            <person name="Chapman J.A."/>
            <person name="Shapiro H."/>
            <person name="Aerts A."/>
            <person name="Otillar R.P."/>
            <person name="Terry A.Y."/>
            <person name="Boore J.L."/>
            <person name="Grigoriev I.V."/>
            <person name="Lindberg D.R."/>
            <person name="Seaver E.C."/>
            <person name="Weisblat D.A."/>
            <person name="Putnam N.H."/>
            <person name="Rokhsar D.S."/>
        </authorList>
    </citation>
    <scope>NUCLEOTIDE SEQUENCE [LARGE SCALE GENOMIC DNA]</scope>
</reference>
<name>V4A4R6_LOTGI</name>
<dbReference type="OMA" id="YPYEESH"/>
<organism evidence="3 4">
    <name type="scientific">Lottia gigantea</name>
    <name type="common">Giant owl limpet</name>
    <dbReference type="NCBI Taxonomy" id="225164"/>
    <lineage>
        <taxon>Eukaryota</taxon>
        <taxon>Metazoa</taxon>
        <taxon>Spiralia</taxon>
        <taxon>Lophotrochozoa</taxon>
        <taxon>Mollusca</taxon>
        <taxon>Gastropoda</taxon>
        <taxon>Patellogastropoda</taxon>
        <taxon>Lottioidea</taxon>
        <taxon>Lottiidae</taxon>
        <taxon>Lottia</taxon>
    </lineage>
</organism>
<proteinExistence type="predicted"/>
<dbReference type="SUPFAM" id="SSF50814">
    <property type="entry name" value="Lipocalins"/>
    <property type="match status" value="1"/>
</dbReference>
<dbReference type="InterPro" id="IPR012674">
    <property type="entry name" value="Calycin"/>
</dbReference>
<protein>
    <recommendedName>
        <fullName evidence="2">THAP4-like heme-binding domain-containing protein</fullName>
    </recommendedName>
</protein>
<dbReference type="InterPro" id="IPR045165">
    <property type="entry name" value="Nitrobindin"/>
</dbReference>
<dbReference type="GO" id="GO:0008289">
    <property type="term" value="F:lipid binding"/>
    <property type="evidence" value="ECO:0007669"/>
    <property type="project" value="UniProtKB-KW"/>
</dbReference>
<dbReference type="GeneID" id="20248517"/>
<accession>V4A4R6</accession>
<dbReference type="CTD" id="20248517"/>
<dbReference type="AlphaFoldDB" id="V4A4R6"/>
<dbReference type="STRING" id="225164.V4A4R6"/>
<dbReference type="CDD" id="cd07828">
    <property type="entry name" value="lipocalin_heme-bd-THAP4-like"/>
    <property type="match status" value="1"/>
</dbReference>
<evidence type="ECO:0000313" key="4">
    <source>
        <dbReference type="Proteomes" id="UP000030746"/>
    </source>
</evidence>
<dbReference type="PANTHER" id="PTHR15854">
    <property type="entry name" value="THAP4 PROTEIN"/>
    <property type="match status" value="1"/>
</dbReference>
<dbReference type="EMBL" id="KB201205">
    <property type="protein sequence ID" value="ESO98868.1"/>
    <property type="molecule type" value="Genomic_DNA"/>
</dbReference>
<dbReference type="RefSeq" id="XP_009050497.1">
    <property type="nucleotide sequence ID" value="XM_009052249.1"/>
</dbReference>
<dbReference type="OrthoDB" id="58529at2759"/>
<sequence>MASAPVHPTLESLKWILGKWTSTNGVCIFPTMKEVKYSEDVEFFQVGQPNIQFSYNSYDVEKKKPLHREIGFIRIQPGTNKIGFLTAHNNGVTSVEEGEVNNEEIKTESHTVGRLTFGSDPETKKLSRVIKKVGDELEQIVYMETNNTPLSEHLRIRYKRVE</sequence>
<gene>
    <name evidence="3" type="ORF">LOTGIDRAFT_231221</name>
</gene>
<keyword evidence="4" id="KW-1185">Reference proteome</keyword>
<feature type="domain" description="THAP4-like heme-binding" evidence="2">
    <location>
        <begin position="10"/>
        <end position="160"/>
    </location>
</feature>
<dbReference type="PANTHER" id="PTHR15854:SF4">
    <property type="entry name" value="PEROXYNITRITE ISOMERASE THAP4"/>
    <property type="match status" value="1"/>
</dbReference>
<dbReference type="Proteomes" id="UP000030746">
    <property type="component" value="Unassembled WGS sequence"/>
</dbReference>
<dbReference type="InterPro" id="IPR014878">
    <property type="entry name" value="THAP4-like_heme-bd"/>
</dbReference>
<evidence type="ECO:0000259" key="2">
    <source>
        <dbReference type="Pfam" id="PF08768"/>
    </source>
</evidence>
<comment type="catalytic activity">
    <reaction evidence="1">
        <text>peroxynitrite = nitrate</text>
        <dbReference type="Rhea" id="RHEA:63116"/>
        <dbReference type="ChEBI" id="CHEBI:17632"/>
        <dbReference type="ChEBI" id="CHEBI:25941"/>
    </reaction>
    <physiologicalReaction direction="left-to-right" evidence="1">
        <dbReference type="Rhea" id="RHEA:63117"/>
    </physiologicalReaction>
</comment>
<evidence type="ECO:0000313" key="3">
    <source>
        <dbReference type="EMBL" id="ESO98868.1"/>
    </source>
</evidence>
<dbReference type="KEGG" id="lgi:LOTGIDRAFT_231221"/>
<dbReference type="Pfam" id="PF08768">
    <property type="entry name" value="THAP4_heme-bd"/>
    <property type="match status" value="1"/>
</dbReference>